<keyword evidence="1" id="KW-0732">Signal</keyword>
<dbReference type="Gene3D" id="2.60.40.60">
    <property type="entry name" value="Cadherins"/>
    <property type="match status" value="1"/>
</dbReference>
<reference evidence="3" key="1">
    <citation type="submission" date="2021-01" db="EMBL/GenBank/DDBJ databases">
        <title>Modified the classification status of verrucomicrobia.</title>
        <authorList>
            <person name="Feng X."/>
        </authorList>
    </citation>
    <scope>NUCLEOTIDE SEQUENCE</scope>
    <source>
        <strain evidence="3">KCTC 12986</strain>
    </source>
</reference>
<dbReference type="InterPro" id="IPR002126">
    <property type="entry name" value="Cadherin-like_dom"/>
</dbReference>
<dbReference type="PANTHER" id="PTHR19328:SF75">
    <property type="entry name" value="ALDOSE SUGAR DEHYDROGENASE YLII"/>
    <property type="match status" value="1"/>
</dbReference>
<dbReference type="GO" id="GO:0005509">
    <property type="term" value="F:calcium ion binding"/>
    <property type="evidence" value="ECO:0007669"/>
    <property type="project" value="InterPro"/>
</dbReference>
<dbReference type="RefSeq" id="WP_200391894.1">
    <property type="nucleotide sequence ID" value="NZ_JAENIO010000024.1"/>
</dbReference>
<dbReference type="InterPro" id="IPR015919">
    <property type="entry name" value="Cadherin-like_sf"/>
</dbReference>
<comment type="caution">
    <text evidence="3">The sequence shown here is derived from an EMBL/GenBank/DDBJ whole genome shotgun (WGS) entry which is preliminary data.</text>
</comment>
<name>A0A934RP95_9BACT</name>
<dbReference type="GO" id="GO:0016020">
    <property type="term" value="C:membrane"/>
    <property type="evidence" value="ECO:0007669"/>
    <property type="project" value="InterPro"/>
</dbReference>
<dbReference type="Gene3D" id="2.120.10.30">
    <property type="entry name" value="TolB, C-terminal domain"/>
    <property type="match status" value="1"/>
</dbReference>
<evidence type="ECO:0000313" key="4">
    <source>
        <dbReference type="Proteomes" id="UP000604083"/>
    </source>
</evidence>
<organism evidence="3 4">
    <name type="scientific">Roseibacillus ishigakijimensis</name>
    <dbReference type="NCBI Taxonomy" id="454146"/>
    <lineage>
        <taxon>Bacteria</taxon>
        <taxon>Pseudomonadati</taxon>
        <taxon>Verrucomicrobiota</taxon>
        <taxon>Verrucomicrobiia</taxon>
        <taxon>Verrucomicrobiales</taxon>
        <taxon>Verrucomicrobiaceae</taxon>
        <taxon>Roseibacillus</taxon>
    </lineage>
</organism>
<dbReference type="Gene3D" id="2.60.40.3440">
    <property type="match status" value="1"/>
</dbReference>
<feature type="signal peptide" evidence="1">
    <location>
        <begin position="1"/>
        <end position="20"/>
    </location>
</feature>
<dbReference type="Proteomes" id="UP000604083">
    <property type="component" value="Unassembled WGS sequence"/>
</dbReference>
<dbReference type="GO" id="GO:0007156">
    <property type="term" value="P:homophilic cell adhesion via plasma membrane adhesion molecules"/>
    <property type="evidence" value="ECO:0007669"/>
    <property type="project" value="InterPro"/>
</dbReference>
<dbReference type="InterPro" id="IPR011041">
    <property type="entry name" value="Quinoprot_gluc/sorb_DH_b-prop"/>
</dbReference>
<dbReference type="SUPFAM" id="SSF49313">
    <property type="entry name" value="Cadherin-like"/>
    <property type="match status" value="1"/>
</dbReference>
<dbReference type="EMBL" id="JAENIO010000024">
    <property type="protein sequence ID" value="MBK1834458.1"/>
    <property type="molecule type" value="Genomic_DNA"/>
</dbReference>
<dbReference type="InterPro" id="IPR011042">
    <property type="entry name" value="6-blade_b-propeller_TolB-like"/>
</dbReference>
<dbReference type="Pfam" id="PF17963">
    <property type="entry name" value="Big_9"/>
    <property type="match status" value="1"/>
</dbReference>
<feature type="domain" description="Cadherin" evidence="2">
    <location>
        <begin position="1147"/>
        <end position="1262"/>
    </location>
</feature>
<dbReference type="Pfam" id="PF00028">
    <property type="entry name" value="Cadherin"/>
    <property type="match status" value="1"/>
</dbReference>
<gene>
    <name evidence="3" type="ORF">JIN78_10340</name>
</gene>
<keyword evidence="4" id="KW-1185">Reference proteome</keyword>
<sequence>MNRSLSAFALSTLLALPTQAQWQELDTFESNDTPGNSIDGQNGWSSDFPDEAVTALDPADSGRGTTLLLRRGSVNGATTRRALDTLEIPEGQTGTLFFELFIADNGINPNLNLGLSDRFFPTEYGDFEAQFRVEQHNISPRSGGGFIDSSYNALDAAWMKVWMVVDNEIDRTDFYVESPVGESGLVLVASGHNFRNGTSDPLRTLQVMQGAGRDFYLDNIYLSTGENLSDPTAQPAEAEDDAITVAITGSLAFDPLANDSHNPTAVTVASQPTQGSASWDAERGVLIYKHSGSSAGSDSFTYTASNAVGASTATVSVTIAEASRLAAETVAVPLTPPAVPAGALVIEEALPGEQFPGAVALAPVPGSPESLLIASVTGKIWLIADTTEESPEPLEVLDLSGLSNFVNSRSIYSVACFPDFATTGHIVVNYQGDKGRLPLPLDDIPHLDKNGVTQSGNSITCDLRVSRFTLSPAHLAACQDGLSNSENTAALLTELPYLNLAEQHNFHSINDAKFGPDGYLYVSFGDEGDQGSPYRNTQTITKDQYSALIRIDVDPSSTHPKPNPHYAIAVGGINYAGPADPGNNELPNTPFTDAATQEPNFRVPADNPFVSPGKGGSWDGFFNGRDHQAQLDQVRDEIWAVGMRNPFKFSIESEPGTGETMVLYGDIGKDDREEFTAIKSGGNGGWAYYEGDIITPGLSAGNTPEAPAGTTPHTAPFFSYPHSLGNSATGGMIYRGSKLTEFVDRYLCADFGSGRIWSMNPDGSARVEHSALRQGGNKIVAFQTDEATGDVFVLENNTWSGGNSRLLRITYEGGEQEDYPQALAELGLFADLSDFSPNPGVLPYQPILKFWSDGADKSRWFTLPDPADSMEFSTDGPWQFPVGTIWVKHFNFDLDRENPGTSVKRLETRVLVQNEDGGYGVSYQWNEDDTTATLVPTEGVDFDLTFQDKNGESHTQSWRIPSRAECMTCHNATAGVGLSFNTRQLNHDGTLQGESGNFLTLLAQSGYLGNFPGNPESLPHHFRPDEETIDLEARVRSYLDVNCAYCHQPGGGVPPGSWDGRAHLSLPETGLLYGQPVSEGTAHPEHVFVRPGDKDHSVLWNRLNARTATNGNYNGESQMPPLATNVPDPEGLALLAEWIDHHANTAPVLPESLTVPENSPLGHILSSTLASDADLRAGVSDQSQLSYQITGGNEAGFFHLDPSTGAVTVTGWLDFEATPTYLLQVTAHDNFAGNPLSTSGTVRIELSDEDPEDHNDNGLPDPWESAFALADGAATIDSDGDGVNNFFEWLTGSDPTSASDPGPTYLTIAPHEDDGHHFTWQVLNGLQAGVHYQVQSGNNLQGWETLTAGEDYEVVSQVSTAPGKVSLTIRLLAAPGDRHFLRLSSE</sequence>
<feature type="chain" id="PRO_5038014513" evidence="1">
    <location>
        <begin position="21"/>
        <end position="1386"/>
    </location>
</feature>
<dbReference type="SUPFAM" id="SSF50952">
    <property type="entry name" value="Soluble quinoprotein glucose dehydrogenase"/>
    <property type="match status" value="1"/>
</dbReference>
<evidence type="ECO:0000256" key="1">
    <source>
        <dbReference type="SAM" id="SignalP"/>
    </source>
</evidence>
<dbReference type="InterPro" id="IPR012938">
    <property type="entry name" value="Glc/Sorbosone_DH"/>
</dbReference>
<dbReference type="SMART" id="SM00112">
    <property type="entry name" value="CA"/>
    <property type="match status" value="1"/>
</dbReference>
<dbReference type="Pfam" id="PF07995">
    <property type="entry name" value="GSDH"/>
    <property type="match status" value="1"/>
</dbReference>
<dbReference type="CDD" id="cd11304">
    <property type="entry name" value="Cadherin_repeat"/>
    <property type="match status" value="1"/>
</dbReference>
<accession>A0A934RP95</accession>
<evidence type="ECO:0000259" key="2">
    <source>
        <dbReference type="PROSITE" id="PS50268"/>
    </source>
</evidence>
<dbReference type="PANTHER" id="PTHR19328">
    <property type="entry name" value="HEDGEHOG-INTERACTING PROTEIN"/>
    <property type="match status" value="1"/>
</dbReference>
<protein>
    <submittedName>
        <fullName evidence="3">PQQ-dependent sugar dehydrogenase</fullName>
    </submittedName>
</protein>
<dbReference type="PROSITE" id="PS50268">
    <property type="entry name" value="CADHERIN_2"/>
    <property type="match status" value="1"/>
</dbReference>
<evidence type="ECO:0000313" key="3">
    <source>
        <dbReference type="EMBL" id="MBK1834458.1"/>
    </source>
</evidence>
<proteinExistence type="predicted"/>